<gene>
    <name evidence="2" type="ORF">SAMN05216313_11945</name>
</gene>
<dbReference type="CDD" id="cd04301">
    <property type="entry name" value="NAT_SF"/>
    <property type="match status" value="1"/>
</dbReference>
<organism evidence="2 3">
    <name type="scientific">Enterocloster lavalensis</name>
    <dbReference type="NCBI Taxonomy" id="460384"/>
    <lineage>
        <taxon>Bacteria</taxon>
        <taxon>Bacillati</taxon>
        <taxon>Bacillota</taxon>
        <taxon>Clostridia</taxon>
        <taxon>Lachnospirales</taxon>
        <taxon>Lachnospiraceae</taxon>
        <taxon>Enterocloster</taxon>
    </lineage>
</organism>
<dbReference type="Proteomes" id="UP000198508">
    <property type="component" value="Unassembled WGS sequence"/>
</dbReference>
<sequence>MNVCLKAAVPEDKEPMRNLLEKYLYEFSEWEGQDVDCNGLYGYPYLDAYWTDEKRYPFLILVDGKLAGFAMVNCYPIVDTEADYTMAEFFVMRKYRKRGVGRQAAFQLFGRFPGKWQLKYYLENKASSVFWNRIVGEYTGRAYERLQGSLKEAGADAARTVVLLFECGEARNG</sequence>
<dbReference type="GO" id="GO:0016747">
    <property type="term" value="F:acyltransferase activity, transferring groups other than amino-acyl groups"/>
    <property type="evidence" value="ECO:0007669"/>
    <property type="project" value="InterPro"/>
</dbReference>
<keyword evidence="2" id="KW-0808">Transferase</keyword>
<dbReference type="PROSITE" id="PS51186">
    <property type="entry name" value="GNAT"/>
    <property type="match status" value="1"/>
</dbReference>
<reference evidence="3" key="1">
    <citation type="submission" date="2016-10" db="EMBL/GenBank/DDBJ databases">
        <authorList>
            <person name="Varghese N."/>
            <person name="Submissions S."/>
        </authorList>
    </citation>
    <scope>NUCLEOTIDE SEQUENCE [LARGE SCALE GENOMIC DNA]</scope>
    <source>
        <strain evidence="3">NLAE-zl-G277</strain>
    </source>
</reference>
<dbReference type="InterPro" id="IPR000182">
    <property type="entry name" value="GNAT_dom"/>
</dbReference>
<dbReference type="Pfam" id="PF00583">
    <property type="entry name" value="Acetyltransf_1"/>
    <property type="match status" value="1"/>
</dbReference>
<keyword evidence="3" id="KW-1185">Reference proteome</keyword>
<dbReference type="RefSeq" id="WP_092366365.1">
    <property type="nucleotide sequence ID" value="NZ_CAKXUV010000026.1"/>
</dbReference>
<dbReference type="STRING" id="460384.SAMN05216313_11945"/>
<protein>
    <submittedName>
        <fullName evidence="2">Predicted acetyltransferase</fullName>
    </submittedName>
</protein>
<evidence type="ECO:0000313" key="2">
    <source>
        <dbReference type="EMBL" id="SET91492.1"/>
    </source>
</evidence>
<dbReference type="SUPFAM" id="SSF55729">
    <property type="entry name" value="Acyl-CoA N-acyltransferases (Nat)"/>
    <property type="match status" value="1"/>
</dbReference>
<name>A0A1I0I4K7_9FIRM</name>
<dbReference type="AlphaFoldDB" id="A0A1I0I4K7"/>
<dbReference type="InterPro" id="IPR016181">
    <property type="entry name" value="Acyl_CoA_acyltransferase"/>
</dbReference>
<dbReference type="EMBL" id="FOIM01000019">
    <property type="protein sequence ID" value="SET91492.1"/>
    <property type="molecule type" value="Genomic_DNA"/>
</dbReference>
<accession>A0A1I0I4K7</accession>
<evidence type="ECO:0000313" key="3">
    <source>
        <dbReference type="Proteomes" id="UP000198508"/>
    </source>
</evidence>
<proteinExistence type="predicted"/>
<feature type="domain" description="N-acetyltransferase" evidence="1">
    <location>
        <begin position="14"/>
        <end position="162"/>
    </location>
</feature>
<evidence type="ECO:0000259" key="1">
    <source>
        <dbReference type="PROSITE" id="PS51186"/>
    </source>
</evidence>
<dbReference type="GeneID" id="93279413"/>
<dbReference type="Gene3D" id="3.40.630.30">
    <property type="match status" value="1"/>
</dbReference>